<evidence type="ECO:0000313" key="3">
    <source>
        <dbReference type="Proteomes" id="UP000292027"/>
    </source>
</evidence>
<dbReference type="AlphaFoldDB" id="A0A4Q7X7M4"/>
<comment type="caution">
    <text evidence="2">The sequence shown here is derived from an EMBL/GenBank/DDBJ whole genome shotgun (WGS) entry which is preliminary data.</text>
</comment>
<feature type="region of interest" description="Disordered" evidence="1">
    <location>
        <begin position="40"/>
        <end position="63"/>
    </location>
</feature>
<evidence type="ECO:0000256" key="1">
    <source>
        <dbReference type="SAM" id="MobiDB-lite"/>
    </source>
</evidence>
<reference evidence="2 3" key="1">
    <citation type="journal article" date="2015" name="Stand. Genomic Sci.">
        <title>Genomic Encyclopedia of Bacterial and Archaeal Type Strains, Phase III: the genomes of soil and plant-associated and newly described type strains.</title>
        <authorList>
            <person name="Whitman W.B."/>
            <person name="Woyke T."/>
            <person name="Klenk H.P."/>
            <person name="Zhou Y."/>
            <person name="Lilburn T.G."/>
            <person name="Beck B.J."/>
            <person name="De Vos P."/>
            <person name="Vandamme P."/>
            <person name="Eisen J.A."/>
            <person name="Garrity G."/>
            <person name="Hugenholtz P."/>
            <person name="Kyrpides N.C."/>
        </authorList>
    </citation>
    <scope>NUCLEOTIDE SEQUENCE [LARGE SCALE GENOMIC DNA]</scope>
    <source>
        <strain evidence="2 3">VKM Ac-2540</strain>
    </source>
</reference>
<dbReference type="EMBL" id="SHKR01000011">
    <property type="protein sequence ID" value="RZU19057.1"/>
    <property type="molecule type" value="Genomic_DNA"/>
</dbReference>
<proteinExistence type="predicted"/>
<accession>A0A4Q7X7M4</accession>
<gene>
    <name evidence="2" type="ORF">EV645_1263</name>
</gene>
<sequence length="79" mass="9163">MSTPREELHALIDELPDEAAAELVPDMREILKHRLEMRRRRATEPRPWPPSWFGAGAGSRPDIARQSEEILRDEFGRSE</sequence>
<evidence type="ECO:0008006" key="4">
    <source>
        <dbReference type="Google" id="ProtNLM"/>
    </source>
</evidence>
<name>A0A4Q7X7M4_9ACTN</name>
<dbReference type="Proteomes" id="UP000292027">
    <property type="component" value="Unassembled WGS sequence"/>
</dbReference>
<dbReference type="RefSeq" id="WP_130440639.1">
    <property type="nucleotide sequence ID" value="NZ_SHKR01000011.1"/>
</dbReference>
<evidence type="ECO:0000313" key="2">
    <source>
        <dbReference type="EMBL" id="RZU19057.1"/>
    </source>
</evidence>
<dbReference type="OrthoDB" id="4627936at2"/>
<protein>
    <recommendedName>
        <fullName evidence="4">DUF2281 domain-containing protein</fullName>
    </recommendedName>
</protein>
<organism evidence="2 3">
    <name type="scientific">Kribbella rubisoli</name>
    <dbReference type="NCBI Taxonomy" id="3075929"/>
    <lineage>
        <taxon>Bacteria</taxon>
        <taxon>Bacillati</taxon>
        <taxon>Actinomycetota</taxon>
        <taxon>Actinomycetes</taxon>
        <taxon>Propionibacteriales</taxon>
        <taxon>Kribbellaceae</taxon>
        <taxon>Kribbella</taxon>
    </lineage>
</organism>
<keyword evidence="3" id="KW-1185">Reference proteome</keyword>